<dbReference type="EMBL" id="OX597815">
    <property type="protein sequence ID" value="CAI9717266.1"/>
    <property type="molecule type" value="Genomic_DNA"/>
</dbReference>
<dbReference type="Proteomes" id="UP001162480">
    <property type="component" value="Chromosome 2"/>
</dbReference>
<dbReference type="PANTHER" id="PTHR45913">
    <property type="entry name" value="EPM2A-INTERACTING PROTEIN 1"/>
    <property type="match status" value="1"/>
</dbReference>
<accession>A0AA36AKS7</accession>
<organism evidence="1 2">
    <name type="scientific">Octopus vulgaris</name>
    <name type="common">Common octopus</name>
    <dbReference type="NCBI Taxonomy" id="6645"/>
    <lineage>
        <taxon>Eukaryota</taxon>
        <taxon>Metazoa</taxon>
        <taxon>Spiralia</taxon>
        <taxon>Lophotrochozoa</taxon>
        <taxon>Mollusca</taxon>
        <taxon>Cephalopoda</taxon>
        <taxon>Coleoidea</taxon>
        <taxon>Octopodiformes</taxon>
        <taxon>Octopoda</taxon>
        <taxon>Incirrata</taxon>
        <taxon>Octopodidae</taxon>
        <taxon>Octopus</taxon>
    </lineage>
</organism>
<gene>
    <name evidence="1" type="ORF">OCTVUL_1B024860</name>
</gene>
<sequence length="120" mass="13908">MAARCDIFFLCDIFTKLNDLNKLLQGNGKILIDCKPFITTFISKLVLYKTSISKRQFHQFPQLDSLKDELVHEDLTTYRSYLQSLHGKRLRKACETVFGHIKTMISYSGFLDKLTKNIAN</sequence>
<evidence type="ECO:0000313" key="2">
    <source>
        <dbReference type="Proteomes" id="UP001162480"/>
    </source>
</evidence>
<reference evidence="1" key="1">
    <citation type="submission" date="2023-08" db="EMBL/GenBank/DDBJ databases">
        <authorList>
            <person name="Alioto T."/>
            <person name="Alioto T."/>
            <person name="Gomez Garrido J."/>
        </authorList>
    </citation>
    <scope>NUCLEOTIDE SEQUENCE</scope>
</reference>
<evidence type="ECO:0000313" key="1">
    <source>
        <dbReference type="EMBL" id="CAI9717266.1"/>
    </source>
</evidence>
<proteinExistence type="predicted"/>
<protein>
    <submittedName>
        <fullName evidence="1">Uncharacterized protein</fullName>
    </submittedName>
</protein>
<name>A0AA36AKS7_OCTVU</name>
<dbReference type="AlphaFoldDB" id="A0AA36AKS7"/>
<dbReference type="PANTHER" id="PTHR45913:SF5">
    <property type="entry name" value="GENERAL TRANSCRIPTION FACTOR II-I REPEAT DOMAIN-CONTAINING PROTEIN 2A-LIKE PROTEIN"/>
    <property type="match status" value="1"/>
</dbReference>
<keyword evidence="2" id="KW-1185">Reference proteome</keyword>